<dbReference type="InterPro" id="IPR003593">
    <property type="entry name" value="AAA+_ATPase"/>
</dbReference>
<keyword evidence="3" id="KW-0547">Nucleotide-binding</keyword>
<dbReference type="Pfam" id="PF00005">
    <property type="entry name" value="ABC_tran"/>
    <property type="match status" value="1"/>
</dbReference>
<dbReference type="CDD" id="cd03230">
    <property type="entry name" value="ABC_DR_subfamily_A"/>
    <property type="match status" value="1"/>
</dbReference>
<reference evidence="8" key="1">
    <citation type="journal article" date="2019" name="Int. J. Syst. Evol. Microbiol.">
        <title>The Global Catalogue of Microorganisms (GCM) 10K type strain sequencing project: providing services to taxonomists for standard genome sequencing and annotation.</title>
        <authorList>
            <consortium name="The Broad Institute Genomics Platform"/>
            <consortium name="The Broad Institute Genome Sequencing Center for Infectious Disease"/>
            <person name="Wu L."/>
            <person name="Ma J."/>
        </authorList>
    </citation>
    <scope>NUCLEOTIDE SEQUENCE [LARGE SCALE GENOMIC DNA]</scope>
    <source>
        <strain evidence="8">CCM 7043</strain>
    </source>
</reference>
<dbReference type="PROSITE" id="PS50893">
    <property type="entry name" value="ABC_TRANSPORTER_2"/>
    <property type="match status" value="1"/>
</dbReference>
<accession>A0ABW4FBY4</accession>
<evidence type="ECO:0000313" key="7">
    <source>
        <dbReference type="EMBL" id="MFD1523889.1"/>
    </source>
</evidence>
<dbReference type="SMART" id="SM00382">
    <property type="entry name" value="AAA"/>
    <property type="match status" value="1"/>
</dbReference>
<dbReference type="InterPro" id="IPR027417">
    <property type="entry name" value="P-loop_NTPase"/>
</dbReference>
<sequence length="307" mass="32087">MTRSTFSPAVATGAAVSVRGLHRSYGGVRAVDGVDLVIAPGEVVALLGPNGAGKSTTIDIMLGLSRPDSGDVRLFGRTPRQAVVDGLVGAMLQSGGIPDDITVAEVVRLTGALFPKPLPVPEALLRAGVADVAGRRYGRLSGGQKQRVRFAAALVCDPDLLVLDEPTVAMDVQARREFWTAMRGYTRTGRTVLFATHYLAEAEEYADRVVMLRAGRVVADGSVAQVRALASGRVVAATAPGADPSVLSRLPGVTQVHVDGPRVRLECSDSDAALRALVVGYPQARDIEVSAHGLEDAFVALTASEGE</sequence>
<keyword evidence="8" id="KW-1185">Reference proteome</keyword>
<dbReference type="RefSeq" id="WP_344726867.1">
    <property type="nucleotide sequence ID" value="NZ_BAAAUS010000039.1"/>
</dbReference>
<dbReference type="Gene3D" id="3.40.50.300">
    <property type="entry name" value="P-loop containing nucleotide triphosphate hydrolases"/>
    <property type="match status" value="1"/>
</dbReference>
<evidence type="ECO:0000256" key="5">
    <source>
        <dbReference type="ARBA" id="ARBA00023251"/>
    </source>
</evidence>
<keyword evidence="2" id="KW-0813">Transport</keyword>
<evidence type="ECO:0000256" key="4">
    <source>
        <dbReference type="ARBA" id="ARBA00022840"/>
    </source>
</evidence>
<proteinExistence type="predicted"/>
<dbReference type="InterPro" id="IPR017871">
    <property type="entry name" value="ABC_transporter-like_CS"/>
</dbReference>
<evidence type="ECO:0000313" key="8">
    <source>
        <dbReference type="Proteomes" id="UP001597114"/>
    </source>
</evidence>
<feature type="domain" description="ABC transporter" evidence="6">
    <location>
        <begin position="16"/>
        <end position="239"/>
    </location>
</feature>
<comment type="caution">
    <text evidence="7">The sequence shown here is derived from an EMBL/GenBank/DDBJ whole genome shotgun (WGS) entry which is preliminary data.</text>
</comment>
<comment type="subcellular location">
    <subcellularLocation>
        <location evidence="1">Cell membrane</location>
        <topology evidence="1">Peripheral membrane protein</topology>
    </subcellularLocation>
</comment>
<name>A0ABW4FBY4_9PSEU</name>
<dbReference type="InterPro" id="IPR050763">
    <property type="entry name" value="ABC_transporter_ATP-binding"/>
</dbReference>
<keyword evidence="5" id="KW-0046">Antibiotic resistance</keyword>
<dbReference type="PROSITE" id="PS00211">
    <property type="entry name" value="ABC_TRANSPORTER_1"/>
    <property type="match status" value="1"/>
</dbReference>
<dbReference type="PANTHER" id="PTHR42711">
    <property type="entry name" value="ABC TRANSPORTER ATP-BINDING PROTEIN"/>
    <property type="match status" value="1"/>
</dbReference>
<dbReference type="EMBL" id="JBHUCO010000072">
    <property type="protein sequence ID" value="MFD1523889.1"/>
    <property type="molecule type" value="Genomic_DNA"/>
</dbReference>
<evidence type="ECO:0000256" key="1">
    <source>
        <dbReference type="ARBA" id="ARBA00004202"/>
    </source>
</evidence>
<keyword evidence="4 7" id="KW-0067">ATP-binding</keyword>
<dbReference type="SUPFAM" id="SSF52540">
    <property type="entry name" value="P-loop containing nucleoside triphosphate hydrolases"/>
    <property type="match status" value="1"/>
</dbReference>
<organism evidence="7 8">
    <name type="scientific">Pseudonocardia yunnanensis</name>
    <dbReference type="NCBI Taxonomy" id="58107"/>
    <lineage>
        <taxon>Bacteria</taxon>
        <taxon>Bacillati</taxon>
        <taxon>Actinomycetota</taxon>
        <taxon>Actinomycetes</taxon>
        <taxon>Pseudonocardiales</taxon>
        <taxon>Pseudonocardiaceae</taxon>
        <taxon>Pseudonocardia</taxon>
    </lineage>
</organism>
<dbReference type="Proteomes" id="UP001597114">
    <property type="component" value="Unassembled WGS sequence"/>
</dbReference>
<evidence type="ECO:0000256" key="2">
    <source>
        <dbReference type="ARBA" id="ARBA00022448"/>
    </source>
</evidence>
<evidence type="ECO:0000256" key="3">
    <source>
        <dbReference type="ARBA" id="ARBA00022741"/>
    </source>
</evidence>
<dbReference type="InterPro" id="IPR003439">
    <property type="entry name" value="ABC_transporter-like_ATP-bd"/>
</dbReference>
<evidence type="ECO:0000259" key="6">
    <source>
        <dbReference type="PROSITE" id="PS50893"/>
    </source>
</evidence>
<gene>
    <name evidence="7" type="ORF">ACFSJD_40830</name>
</gene>
<protein>
    <submittedName>
        <fullName evidence="7">ABC transporter ATP-binding protein</fullName>
    </submittedName>
</protein>
<dbReference type="PANTHER" id="PTHR42711:SF17">
    <property type="entry name" value="ABC TRANSPORTER ATP-BINDING PROTEIN"/>
    <property type="match status" value="1"/>
</dbReference>
<dbReference type="GO" id="GO:0005524">
    <property type="term" value="F:ATP binding"/>
    <property type="evidence" value="ECO:0007669"/>
    <property type="project" value="UniProtKB-KW"/>
</dbReference>